<evidence type="ECO:0000313" key="3">
    <source>
        <dbReference type="Proteomes" id="UP000218711"/>
    </source>
</evidence>
<reference evidence="2 3" key="1">
    <citation type="submission" date="2014-12" db="EMBL/GenBank/DDBJ databases">
        <title>Draft genome sequences of 10 type strains of Lactococcus.</title>
        <authorList>
            <person name="Sun Z."/>
            <person name="Zhong Z."/>
            <person name="Liu W."/>
            <person name="Zhang W."/>
            <person name="Zhang H."/>
        </authorList>
    </citation>
    <scope>NUCLEOTIDE SEQUENCE [LARGE SCALE GENOMIC DNA]</scope>
    <source>
        <strain evidence="2 3">DSM 21502</strain>
    </source>
</reference>
<dbReference type="Proteomes" id="UP000218711">
    <property type="component" value="Unassembled WGS sequence"/>
</dbReference>
<feature type="compositionally biased region" description="Polar residues" evidence="1">
    <location>
        <begin position="1"/>
        <end position="24"/>
    </location>
</feature>
<gene>
    <name evidence="2" type="ORF">RU92_GL001955</name>
</gene>
<protein>
    <submittedName>
        <fullName evidence="2">Uncharacterized protein</fullName>
    </submittedName>
</protein>
<comment type="caution">
    <text evidence="2">The sequence shown here is derived from an EMBL/GenBank/DDBJ whole genome shotgun (WGS) entry which is preliminary data.</text>
</comment>
<name>A0A2A5SMR6_LACLC</name>
<dbReference type="AlphaFoldDB" id="A0A2A5SMR6"/>
<dbReference type="EMBL" id="JXKC01000038">
    <property type="protein sequence ID" value="PCS14855.1"/>
    <property type="molecule type" value="Genomic_DNA"/>
</dbReference>
<sequence>MAKKNFSQTPSNPSPLSGYFSNNTEGEEVEIKQTNSKKEGNKKKEIDNPSILSVANIKEKQDDKKGKLISARVNEQKWKEFKQVAKSLNYSANELLNLLLEEVISSHNQGN</sequence>
<feature type="compositionally biased region" description="Basic and acidic residues" evidence="1">
    <location>
        <begin position="36"/>
        <end position="47"/>
    </location>
</feature>
<dbReference type="RefSeq" id="WP_096816741.1">
    <property type="nucleotide sequence ID" value="NZ_JXKC01000038.1"/>
</dbReference>
<proteinExistence type="predicted"/>
<evidence type="ECO:0000256" key="1">
    <source>
        <dbReference type="SAM" id="MobiDB-lite"/>
    </source>
</evidence>
<feature type="region of interest" description="Disordered" evidence="1">
    <location>
        <begin position="1"/>
        <end position="49"/>
    </location>
</feature>
<accession>A0A2A5SMR6</accession>
<organism evidence="2 3">
    <name type="scientific">Lactococcus cremoris subsp. tructae</name>
    <dbReference type="NCBI Taxonomy" id="542833"/>
    <lineage>
        <taxon>Bacteria</taxon>
        <taxon>Bacillati</taxon>
        <taxon>Bacillota</taxon>
        <taxon>Bacilli</taxon>
        <taxon>Lactobacillales</taxon>
        <taxon>Streptococcaceae</taxon>
        <taxon>Lactococcus</taxon>
    </lineage>
</organism>
<evidence type="ECO:0000313" key="2">
    <source>
        <dbReference type="EMBL" id="PCS14855.1"/>
    </source>
</evidence>